<name>A0A392V9L6_9FABA</name>
<accession>A0A392V9L6</accession>
<dbReference type="AlphaFoldDB" id="A0A392V9L6"/>
<feature type="non-terminal residue" evidence="2">
    <location>
        <position position="73"/>
    </location>
</feature>
<evidence type="ECO:0000256" key="1">
    <source>
        <dbReference type="SAM" id="MobiDB-lite"/>
    </source>
</evidence>
<comment type="caution">
    <text evidence="2">The sequence shown here is derived from an EMBL/GenBank/DDBJ whole genome shotgun (WGS) entry which is preliminary data.</text>
</comment>
<proteinExistence type="predicted"/>
<dbReference type="EMBL" id="LXQA011069635">
    <property type="protein sequence ID" value="MCI83545.1"/>
    <property type="molecule type" value="Genomic_DNA"/>
</dbReference>
<protein>
    <submittedName>
        <fullName evidence="2">Uncharacterized protein</fullName>
    </submittedName>
</protein>
<organism evidence="2 3">
    <name type="scientific">Trifolium medium</name>
    <dbReference type="NCBI Taxonomy" id="97028"/>
    <lineage>
        <taxon>Eukaryota</taxon>
        <taxon>Viridiplantae</taxon>
        <taxon>Streptophyta</taxon>
        <taxon>Embryophyta</taxon>
        <taxon>Tracheophyta</taxon>
        <taxon>Spermatophyta</taxon>
        <taxon>Magnoliopsida</taxon>
        <taxon>eudicotyledons</taxon>
        <taxon>Gunneridae</taxon>
        <taxon>Pentapetalae</taxon>
        <taxon>rosids</taxon>
        <taxon>fabids</taxon>
        <taxon>Fabales</taxon>
        <taxon>Fabaceae</taxon>
        <taxon>Papilionoideae</taxon>
        <taxon>50 kb inversion clade</taxon>
        <taxon>NPAAA clade</taxon>
        <taxon>Hologalegina</taxon>
        <taxon>IRL clade</taxon>
        <taxon>Trifolieae</taxon>
        <taxon>Trifolium</taxon>
    </lineage>
</organism>
<reference evidence="2 3" key="1">
    <citation type="journal article" date="2018" name="Front. Plant Sci.">
        <title>Red Clover (Trifolium pratense) and Zigzag Clover (T. medium) - A Picture of Genomic Similarities and Differences.</title>
        <authorList>
            <person name="Dluhosova J."/>
            <person name="Istvanek J."/>
            <person name="Nedelnik J."/>
            <person name="Repkova J."/>
        </authorList>
    </citation>
    <scope>NUCLEOTIDE SEQUENCE [LARGE SCALE GENOMIC DNA]</scope>
    <source>
        <strain evidence="3">cv. 10/8</strain>
        <tissue evidence="2">Leaf</tissue>
    </source>
</reference>
<sequence>DPLSQLVVDDPTSRGSKRKTPEETSRISIQIPKKGGGATAESDTTDAPPNPMKKKRATRSSTGRALLQGGSAQ</sequence>
<evidence type="ECO:0000313" key="3">
    <source>
        <dbReference type="Proteomes" id="UP000265520"/>
    </source>
</evidence>
<evidence type="ECO:0000313" key="2">
    <source>
        <dbReference type="EMBL" id="MCI83545.1"/>
    </source>
</evidence>
<feature type="region of interest" description="Disordered" evidence="1">
    <location>
        <begin position="1"/>
        <end position="73"/>
    </location>
</feature>
<feature type="non-terminal residue" evidence="2">
    <location>
        <position position="1"/>
    </location>
</feature>
<keyword evidence="3" id="KW-1185">Reference proteome</keyword>
<dbReference type="Proteomes" id="UP000265520">
    <property type="component" value="Unassembled WGS sequence"/>
</dbReference>